<dbReference type="SUPFAM" id="SSF48371">
    <property type="entry name" value="ARM repeat"/>
    <property type="match status" value="1"/>
</dbReference>
<feature type="compositionally biased region" description="Polar residues" evidence="3">
    <location>
        <begin position="39"/>
        <end position="53"/>
    </location>
</feature>
<dbReference type="GO" id="GO:0005829">
    <property type="term" value="C:cytosol"/>
    <property type="evidence" value="ECO:0007669"/>
    <property type="project" value="TreeGrafter"/>
</dbReference>
<dbReference type="InterPro" id="IPR043592">
    <property type="entry name" value="FMNL_animal"/>
</dbReference>
<dbReference type="InterPro" id="IPR010472">
    <property type="entry name" value="FH3_dom"/>
</dbReference>
<evidence type="ECO:0000313" key="6">
    <source>
        <dbReference type="EMBL" id="ETV79000.1"/>
    </source>
</evidence>
<evidence type="ECO:0000256" key="3">
    <source>
        <dbReference type="SAM" id="MobiDB-lite"/>
    </source>
</evidence>
<reference evidence="6" key="1">
    <citation type="submission" date="2013-12" db="EMBL/GenBank/DDBJ databases">
        <title>The Genome Sequence of Aphanomyces astaci APO3.</title>
        <authorList>
            <consortium name="The Broad Institute Genomics Platform"/>
            <person name="Russ C."/>
            <person name="Tyler B."/>
            <person name="van West P."/>
            <person name="Dieguez-Uribeondo J."/>
            <person name="Young S.K."/>
            <person name="Zeng Q."/>
            <person name="Gargeya S."/>
            <person name="Fitzgerald M."/>
            <person name="Abouelleil A."/>
            <person name="Alvarado L."/>
            <person name="Chapman S.B."/>
            <person name="Gainer-Dewar J."/>
            <person name="Goldberg J."/>
            <person name="Griggs A."/>
            <person name="Gujja S."/>
            <person name="Hansen M."/>
            <person name="Howarth C."/>
            <person name="Imamovic A."/>
            <person name="Ireland A."/>
            <person name="Larimer J."/>
            <person name="McCowan C."/>
            <person name="Murphy C."/>
            <person name="Pearson M."/>
            <person name="Poon T.W."/>
            <person name="Priest M."/>
            <person name="Roberts A."/>
            <person name="Saif S."/>
            <person name="Shea T."/>
            <person name="Sykes S."/>
            <person name="Wortman J."/>
            <person name="Nusbaum C."/>
            <person name="Birren B."/>
        </authorList>
    </citation>
    <scope>NUCLEOTIDE SEQUENCE [LARGE SCALE GENOMIC DNA]</scope>
    <source>
        <strain evidence="6">APO3</strain>
    </source>
</reference>
<name>W4GH26_APHAT</name>
<dbReference type="Pfam" id="PF06367">
    <property type="entry name" value="Drf_FH3"/>
    <property type="match status" value="1"/>
</dbReference>
<dbReference type="SUPFAM" id="SSF101447">
    <property type="entry name" value="Formin homology 2 domain (FH2 domain)"/>
    <property type="match status" value="1"/>
</dbReference>
<dbReference type="InterPro" id="IPR016024">
    <property type="entry name" value="ARM-type_fold"/>
</dbReference>
<dbReference type="InterPro" id="IPR042201">
    <property type="entry name" value="FH2_Formin_sf"/>
</dbReference>
<dbReference type="GO" id="GO:0016477">
    <property type="term" value="P:cell migration"/>
    <property type="evidence" value="ECO:0007669"/>
    <property type="project" value="TreeGrafter"/>
</dbReference>
<dbReference type="AlphaFoldDB" id="W4GH26"/>
<dbReference type="GO" id="GO:0030866">
    <property type="term" value="P:cortical actin cytoskeleton organization"/>
    <property type="evidence" value="ECO:0007669"/>
    <property type="project" value="TreeGrafter"/>
</dbReference>
<dbReference type="PROSITE" id="PS51232">
    <property type="entry name" value="GBD_FH3"/>
    <property type="match status" value="1"/>
</dbReference>
<feature type="domain" description="FH2" evidence="5">
    <location>
        <begin position="733"/>
        <end position="1126"/>
    </location>
</feature>
<feature type="coiled-coil region" evidence="2">
    <location>
        <begin position="463"/>
        <end position="526"/>
    </location>
</feature>
<gene>
    <name evidence="6" type="ORF">H257_07788</name>
</gene>
<dbReference type="InterPro" id="IPR014768">
    <property type="entry name" value="GBD/FH3_dom"/>
</dbReference>
<evidence type="ECO:0008006" key="7">
    <source>
        <dbReference type="Google" id="ProtNLM"/>
    </source>
</evidence>
<dbReference type="InterPro" id="IPR010473">
    <property type="entry name" value="GTPase-bd"/>
</dbReference>
<feature type="compositionally biased region" description="Basic residues" evidence="3">
    <location>
        <begin position="17"/>
        <end position="38"/>
    </location>
</feature>
<dbReference type="Pfam" id="PF02181">
    <property type="entry name" value="FH2"/>
    <property type="match status" value="1"/>
</dbReference>
<organism evidence="6">
    <name type="scientific">Aphanomyces astaci</name>
    <name type="common">Crayfish plague agent</name>
    <dbReference type="NCBI Taxonomy" id="112090"/>
    <lineage>
        <taxon>Eukaryota</taxon>
        <taxon>Sar</taxon>
        <taxon>Stramenopiles</taxon>
        <taxon>Oomycota</taxon>
        <taxon>Saprolegniomycetes</taxon>
        <taxon>Saprolegniales</taxon>
        <taxon>Verrucalvaceae</taxon>
        <taxon>Aphanomyces</taxon>
    </lineage>
</organism>
<dbReference type="RefSeq" id="XP_009831719.1">
    <property type="nucleotide sequence ID" value="XM_009833417.1"/>
</dbReference>
<dbReference type="GO" id="GO:0071203">
    <property type="term" value="C:WASH complex"/>
    <property type="evidence" value="ECO:0007669"/>
    <property type="project" value="InterPro"/>
</dbReference>
<dbReference type="InterPro" id="IPR019309">
    <property type="entry name" value="WASHC3"/>
</dbReference>
<dbReference type="EMBL" id="KI913129">
    <property type="protein sequence ID" value="ETV79000.1"/>
    <property type="molecule type" value="Genomic_DNA"/>
</dbReference>
<dbReference type="Gene3D" id="1.20.58.2220">
    <property type="entry name" value="Formin, FH2 domain"/>
    <property type="match status" value="1"/>
</dbReference>
<dbReference type="PANTHER" id="PTHR45857">
    <property type="entry name" value="FORMIN-LIKE PROTEIN"/>
    <property type="match status" value="1"/>
</dbReference>
<dbReference type="InterPro" id="IPR011989">
    <property type="entry name" value="ARM-like"/>
</dbReference>
<comment type="similarity">
    <text evidence="1">Belongs to the formin homology family.</text>
</comment>
<protein>
    <recommendedName>
        <fullName evidence="7">FH2 domain-containing protein</fullName>
    </recommendedName>
</protein>
<evidence type="ECO:0000256" key="1">
    <source>
        <dbReference type="ARBA" id="ARBA00023449"/>
    </source>
</evidence>
<dbReference type="Gene3D" id="1.25.10.10">
    <property type="entry name" value="Leucine-rich Repeat Variant"/>
    <property type="match status" value="1"/>
</dbReference>
<evidence type="ECO:0000256" key="2">
    <source>
        <dbReference type="SAM" id="Coils"/>
    </source>
</evidence>
<accession>W4GH26</accession>
<dbReference type="Pfam" id="PF10152">
    <property type="entry name" value="CCDC53"/>
    <property type="match status" value="3"/>
</dbReference>
<dbReference type="GeneID" id="20809784"/>
<keyword evidence="2" id="KW-0175">Coiled coil</keyword>
<evidence type="ECO:0000259" key="5">
    <source>
        <dbReference type="PROSITE" id="PS51444"/>
    </source>
</evidence>
<dbReference type="SMART" id="SM01140">
    <property type="entry name" value="Drf_GBD"/>
    <property type="match status" value="1"/>
</dbReference>
<dbReference type="OrthoDB" id="1668162at2759"/>
<dbReference type="Pfam" id="PF06371">
    <property type="entry name" value="Drf_GBD"/>
    <property type="match status" value="1"/>
</dbReference>
<evidence type="ECO:0000259" key="4">
    <source>
        <dbReference type="PROSITE" id="PS51232"/>
    </source>
</evidence>
<feature type="domain" description="GBD/FH3" evidence="4">
    <location>
        <begin position="51"/>
        <end position="435"/>
    </location>
</feature>
<dbReference type="InterPro" id="IPR015425">
    <property type="entry name" value="FH2_Formin"/>
</dbReference>
<dbReference type="SMART" id="SM01139">
    <property type="entry name" value="Drf_FH3"/>
    <property type="match status" value="1"/>
</dbReference>
<proteinExistence type="inferred from homology"/>
<dbReference type="STRING" id="112090.W4GH26"/>
<dbReference type="GO" id="GO:0008360">
    <property type="term" value="P:regulation of cell shape"/>
    <property type="evidence" value="ECO:0007669"/>
    <property type="project" value="TreeGrafter"/>
</dbReference>
<dbReference type="PANTHER" id="PTHR45857:SF4">
    <property type="entry name" value="FORMIN-LIKE PROTEIN"/>
    <property type="match status" value="1"/>
</dbReference>
<dbReference type="VEuPathDB" id="FungiDB:H257_07788"/>
<sequence length="1196" mass="131184">MAPTPTTDGVGKYDMKKKPKSISHKLSRAFGLKSRKAKSNNAAPTEPATSTMPANEGEIERLFSEAVDNMALPKAATDRMRTLPLSQKWQIIQDWTAKQNSKGRSSEHTQPLFWVHKLQDAVSEDATTLTHEDARQLHVLMRGCDKEWLTAFHKEDGVLALTEWMAAVASENHTPLLHEAMRCFKCLMNNHHGMQLLLQEPDAIEVLVLCLDFEAPEDRRAITIMTLEMLSLMCWFSETGHSAVLQAMEKYRRANHERCRYWSVVECLKVGDSLELQAACLTFINTLVSTCAALDDRVDVRNDFLAMDMLVLCHAIEEQYDALELEHSATTYGAWGQGDAEKAAAKSFSKQVEVFEGLMHSDMQDTIVHDVDLANVDAVVDKLKQRAHGHGWSDRLLHALLALLVIPGEISIGEKMWEMAEEALIQITSCPTYKELSTKRVTFAAVKSALQQAEDSAHTKAQNLRLEAQVAQLTGKLAILQAQPMSAEQEAKLAKLDDSHVMALELQAALSKILALETQVATLQHDAVSGGGAVKAVIDKPSETSRNPRLEKYAKLLKMGMPRDQVAMKMQVEGMDIADLDINAVGGSSVASAPDVVAMDDPKYQKFTKLLKMGMPLEQVQLKAKAEGVDPSKLTLPTMPACGSAMSPTLDPKYDKLVKLLKMGMPKDQVKLKAQAEGLDPSFLDNSPVVNTASTPAIPLSAPLSVAAIGGKSTAKAPVASTPPAPVASKLPPKKATVPTTKLRGLYWNALPDTAVEGSIWAKMDENKLGLDLTGALDKDFSQDGTSQRTDSAMPVAAVVNKPKLVHLVDPKRQQNCSIALSRFRMTPSELKQAILTLDEAVLTLERVQILESLVPTPEEVELVKSYEGDATLLGETEKFFLAVLDIPRLAQRLRAVHTTHIHLSREDDFRAKVKVLEKAVGELTTSHHTVAVLEVVLAVGNYLNGGTPRGGVWGFKLDILPKLAQVKSTSSTSKSLLHVIADLVAAKAPHANGFYDALPSMEAAAAISLTQLQTDLRGIEAAVTVVQQELTLQRDPFRAKLQPFVTTAQGDCAALKQSLGRLDGQFQRAIRSFGVEKPSSDGDMAQWFFGLWADFCKAYKQAVADNDQRRKDALKADAIKQQHRRSAEPEDGDLFNQFSESLEGDAREIVAKFRKRHQGGVGKQPQVPAKSAVLQSELSLKLARRRESSNLRHKK</sequence>
<feature type="region of interest" description="Disordered" evidence="3">
    <location>
        <begin position="1"/>
        <end position="55"/>
    </location>
</feature>
<dbReference type="GO" id="GO:0031267">
    <property type="term" value="F:small GTPase binding"/>
    <property type="evidence" value="ECO:0007669"/>
    <property type="project" value="InterPro"/>
</dbReference>
<dbReference type="GO" id="GO:0051015">
    <property type="term" value="F:actin filament binding"/>
    <property type="evidence" value="ECO:0007669"/>
    <property type="project" value="TreeGrafter"/>
</dbReference>
<dbReference type="PROSITE" id="PS51444">
    <property type="entry name" value="FH2"/>
    <property type="match status" value="1"/>
</dbReference>
<dbReference type="SMART" id="SM00498">
    <property type="entry name" value="FH2"/>
    <property type="match status" value="1"/>
</dbReference>